<dbReference type="InterPro" id="IPR001878">
    <property type="entry name" value="Znf_CCHC"/>
</dbReference>
<evidence type="ECO:0000259" key="3">
    <source>
        <dbReference type="PROSITE" id="PS50158"/>
    </source>
</evidence>
<dbReference type="Gene3D" id="4.10.60.10">
    <property type="entry name" value="Zinc finger, CCHC-type"/>
    <property type="match status" value="1"/>
</dbReference>
<keyword evidence="1" id="KW-0863">Zinc-finger</keyword>
<dbReference type="Proteomes" id="UP001172457">
    <property type="component" value="Chromosome 8"/>
</dbReference>
<comment type="caution">
    <text evidence="4">The sequence shown here is derived from an EMBL/GenBank/DDBJ whole genome shotgun (WGS) entry which is preliminary data.</text>
</comment>
<dbReference type="InterPro" id="IPR036875">
    <property type="entry name" value="Znf_CCHC_sf"/>
</dbReference>
<dbReference type="GO" id="GO:0003676">
    <property type="term" value="F:nucleic acid binding"/>
    <property type="evidence" value="ECO:0007669"/>
    <property type="project" value="InterPro"/>
</dbReference>
<feature type="region of interest" description="Disordered" evidence="2">
    <location>
        <begin position="47"/>
        <end position="75"/>
    </location>
</feature>
<feature type="domain" description="CCHC-type" evidence="3">
    <location>
        <begin position="5"/>
        <end position="21"/>
    </location>
</feature>
<keyword evidence="1" id="KW-0479">Metal-binding</keyword>
<feature type="compositionally biased region" description="Polar residues" evidence="2">
    <location>
        <begin position="160"/>
        <end position="169"/>
    </location>
</feature>
<accession>A0AA38SHX9</accession>
<dbReference type="GO" id="GO:0008270">
    <property type="term" value="F:zinc ion binding"/>
    <property type="evidence" value="ECO:0007669"/>
    <property type="project" value="UniProtKB-KW"/>
</dbReference>
<dbReference type="SUPFAM" id="SSF57756">
    <property type="entry name" value="Retrovirus zinc finger-like domains"/>
    <property type="match status" value="1"/>
</dbReference>
<feature type="region of interest" description="Disordered" evidence="2">
    <location>
        <begin position="149"/>
        <end position="169"/>
    </location>
</feature>
<protein>
    <recommendedName>
        <fullName evidence="3">CCHC-type domain-containing protein</fullName>
    </recommendedName>
</protein>
<dbReference type="EMBL" id="JARYMX010000008">
    <property type="protein sequence ID" value="KAJ9539178.1"/>
    <property type="molecule type" value="Genomic_DNA"/>
</dbReference>
<sequence>MTEKRCFKCHEIGHWRHNCPKHRETGINALGIRDCLDLSLSLVSLQSQPRSQARSEAPRSTHEIGGTSGANVGQQPAEWTAYSGYQDLSNRLSEMSLSYGCHHQHMEYNTVEALHQANWQSGVMNQMASHFGIQSNTTYAPSPYWPYSEDAPPGYPTYEDWQNQPRGPY</sequence>
<dbReference type="AlphaFoldDB" id="A0AA38SHX9"/>
<dbReference type="PROSITE" id="PS50158">
    <property type="entry name" value="ZF_CCHC"/>
    <property type="match status" value="1"/>
</dbReference>
<evidence type="ECO:0000313" key="4">
    <source>
        <dbReference type="EMBL" id="KAJ9539178.1"/>
    </source>
</evidence>
<evidence type="ECO:0000256" key="2">
    <source>
        <dbReference type="SAM" id="MobiDB-lite"/>
    </source>
</evidence>
<name>A0AA38SHX9_9ASTR</name>
<reference evidence="4" key="1">
    <citation type="submission" date="2023-03" db="EMBL/GenBank/DDBJ databases">
        <title>Chromosome-scale reference genome and RAD-based genetic map of yellow starthistle (Centaurea solstitialis) reveal putative structural variation and QTLs associated with invader traits.</title>
        <authorList>
            <person name="Reatini B."/>
            <person name="Cang F.A."/>
            <person name="Jiang Q."/>
            <person name="Mckibben M.T.W."/>
            <person name="Barker M.S."/>
            <person name="Rieseberg L.H."/>
            <person name="Dlugosch K.M."/>
        </authorList>
    </citation>
    <scope>NUCLEOTIDE SEQUENCE</scope>
    <source>
        <strain evidence="4">CAN-66</strain>
        <tissue evidence="4">Leaf</tissue>
    </source>
</reference>
<evidence type="ECO:0000313" key="5">
    <source>
        <dbReference type="Proteomes" id="UP001172457"/>
    </source>
</evidence>
<keyword evidence="1" id="KW-0862">Zinc</keyword>
<keyword evidence="5" id="KW-1185">Reference proteome</keyword>
<evidence type="ECO:0000256" key="1">
    <source>
        <dbReference type="PROSITE-ProRule" id="PRU00047"/>
    </source>
</evidence>
<proteinExistence type="predicted"/>
<organism evidence="4 5">
    <name type="scientific">Centaurea solstitialis</name>
    <name type="common">yellow star-thistle</name>
    <dbReference type="NCBI Taxonomy" id="347529"/>
    <lineage>
        <taxon>Eukaryota</taxon>
        <taxon>Viridiplantae</taxon>
        <taxon>Streptophyta</taxon>
        <taxon>Embryophyta</taxon>
        <taxon>Tracheophyta</taxon>
        <taxon>Spermatophyta</taxon>
        <taxon>Magnoliopsida</taxon>
        <taxon>eudicotyledons</taxon>
        <taxon>Gunneridae</taxon>
        <taxon>Pentapetalae</taxon>
        <taxon>asterids</taxon>
        <taxon>campanulids</taxon>
        <taxon>Asterales</taxon>
        <taxon>Asteraceae</taxon>
        <taxon>Carduoideae</taxon>
        <taxon>Cardueae</taxon>
        <taxon>Centaureinae</taxon>
        <taxon>Centaurea</taxon>
    </lineage>
</organism>
<gene>
    <name evidence="4" type="ORF">OSB04_031911</name>
</gene>
<dbReference type="SMART" id="SM00343">
    <property type="entry name" value="ZnF_C2HC"/>
    <property type="match status" value="1"/>
</dbReference>